<dbReference type="AlphaFoldDB" id="A0A2G3ANH9"/>
<dbReference type="EMBL" id="AYRZ02000001">
    <property type="protein sequence ID" value="PHT95786.1"/>
    <property type="molecule type" value="Genomic_DNA"/>
</dbReference>
<reference evidence="7 8" key="2">
    <citation type="journal article" date="2017" name="Genome Biol.">
        <title>New reference genome sequences of hot pepper reveal the massive evolution of plant disease-resistance genes by retroduplication.</title>
        <authorList>
            <person name="Kim S."/>
            <person name="Park J."/>
            <person name="Yeom S.I."/>
            <person name="Kim Y.M."/>
            <person name="Seo E."/>
            <person name="Kim K.T."/>
            <person name="Kim M.S."/>
            <person name="Lee J.M."/>
            <person name="Cheong K."/>
            <person name="Shin H.S."/>
            <person name="Kim S.B."/>
            <person name="Han K."/>
            <person name="Lee J."/>
            <person name="Park M."/>
            <person name="Lee H.A."/>
            <person name="Lee H.Y."/>
            <person name="Lee Y."/>
            <person name="Oh S."/>
            <person name="Lee J.H."/>
            <person name="Choi E."/>
            <person name="Choi E."/>
            <person name="Lee S.E."/>
            <person name="Jeon J."/>
            <person name="Kim H."/>
            <person name="Choi G."/>
            <person name="Song H."/>
            <person name="Lee J."/>
            <person name="Lee S.C."/>
            <person name="Kwon J.K."/>
            <person name="Lee H.Y."/>
            <person name="Koo N."/>
            <person name="Hong Y."/>
            <person name="Kim R.W."/>
            <person name="Kang W.H."/>
            <person name="Huh J.H."/>
            <person name="Kang B.C."/>
            <person name="Yang T.J."/>
            <person name="Lee Y.H."/>
            <person name="Bennetzen J.L."/>
            <person name="Choi D."/>
        </authorList>
    </citation>
    <scope>NUCLEOTIDE SEQUENCE [LARGE SCALE GENOMIC DNA]</scope>
    <source>
        <strain evidence="8">cv. CM334</strain>
    </source>
</reference>
<dbReference type="GO" id="GO:0005634">
    <property type="term" value="C:nucleus"/>
    <property type="evidence" value="ECO:0007669"/>
    <property type="project" value="UniProtKB-SubCell"/>
</dbReference>
<protein>
    <recommendedName>
        <fullName evidence="6">TF-B3 domain-containing protein</fullName>
    </recommendedName>
</protein>
<dbReference type="Gene3D" id="2.40.330.10">
    <property type="entry name" value="DNA-binding pseudobarrel domain"/>
    <property type="match status" value="1"/>
</dbReference>
<dbReference type="InterPro" id="IPR003340">
    <property type="entry name" value="B3_DNA-bd"/>
</dbReference>
<dbReference type="PROSITE" id="PS50863">
    <property type="entry name" value="B3"/>
    <property type="match status" value="1"/>
</dbReference>
<dbReference type="Proteomes" id="UP000222542">
    <property type="component" value="Unassembled WGS sequence"/>
</dbReference>
<comment type="subcellular location">
    <subcellularLocation>
        <location evidence="1">Nucleus</location>
    </subcellularLocation>
</comment>
<dbReference type="Gramene" id="PHT95786">
    <property type="protein sequence ID" value="PHT95786"/>
    <property type="gene ID" value="T459_03668"/>
</dbReference>
<evidence type="ECO:0000256" key="3">
    <source>
        <dbReference type="ARBA" id="ARBA00023125"/>
    </source>
</evidence>
<evidence type="ECO:0000256" key="4">
    <source>
        <dbReference type="ARBA" id="ARBA00023163"/>
    </source>
</evidence>
<gene>
    <name evidence="7" type="ORF">T459_03668</name>
</gene>
<dbReference type="PANTHER" id="PTHR31674:SF83">
    <property type="entry name" value="B3 DOMAIN-CONTAINING PROTEIN REM10-LIKE"/>
    <property type="match status" value="1"/>
</dbReference>
<keyword evidence="5" id="KW-0539">Nucleus</keyword>
<dbReference type="PANTHER" id="PTHR31674">
    <property type="entry name" value="B3 DOMAIN-CONTAINING PROTEIN REM-LIKE 3-RELATED"/>
    <property type="match status" value="1"/>
</dbReference>
<sequence length="121" mass="14398">MESEFIALDKAGEEAKWIQNFLEDIPYWPKPVAPKIPVGFLKYLKGQEHIEHAILKRDSKRWLIKLNDKRFEKGWGKFTEQNDVQLGDMLVFRHDGNMEFDVCIIDSTHCDREYAEYLHEE</sequence>
<organism evidence="7 8">
    <name type="scientific">Capsicum annuum</name>
    <name type="common">Capsicum pepper</name>
    <dbReference type="NCBI Taxonomy" id="4072"/>
    <lineage>
        <taxon>Eukaryota</taxon>
        <taxon>Viridiplantae</taxon>
        <taxon>Streptophyta</taxon>
        <taxon>Embryophyta</taxon>
        <taxon>Tracheophyta</taxon>
        <taxon>Spermatophyta</taxon>
        <taxon>Magnoliopsida</taxon>
        <taxon>eudicotyledons</taxon>
        <taxon>Gunneridae</taxon>
        <taxon>Pentapetalae</taxon>
        <taxon>asterids</taxon>
        <taxon>lamiids</taxon>
        <taxon>Solanales</taxon>
        <taxon>Solanaceae</taxon>
        <taxon>Solanoideae</taxon>
        <taxon>Capsiceae</taxon>
        <taxon>Capsicum</taxon>
    </lineage>
</organism>
<keyword evidence="4" id="KW-0804">Transcription</keyword>
<evidence type="ECO:0000313" key="8">
    <source>
        <dbReference type="Proteomes" id="UP000222542"/>
    </source>
</evidence>
<comment type="caution">
    <text evidence="7">The sequence shown here is derived from an EMBL/GenBank/DDBJ whole genome shotgun (WGS) entry which is preliminary data.</text>
</comment>
<evidence type="ECO:0000256" key="2">
    <source>
        <dbReference type="ARBA" id="ARBA00023015"/>
    </source>
</evidence>
<dbReference type="STRING" id="4072.A0A2G3ANH9"/>
<evidence type="ECO:0000313" key="7">
    <source>
        <dbReference type="EMBL" id="PHT95786.1"/>
    </source>
</evidence>
<evidence type="ECO:0000256" key="1">
    <source>
        <dbReference type="ARBA" id="ARBA00004123"/>
    </source>
</evidence>
<proteinExistence type="predicted"/>
<keyword evidence="3" id="KW-0238">DNA-binding</keyword>
<evidence type="ECO:0000259" key="6">
    <source>
        <dbReference type="PROSITE" id="PS50863"/>
    </source>
</evidence>
<dbReference type="InterPro" id="IPR039218">
    <property type="entry name" value="REM_fam"/>
</dbReference>
<dbReference type="OMA" id="EAKWIQN"/>
<dbReference type="Pfam" id="PF02362">
    <property type="entry name" value="B3"/>
    <property type="match status" value="1"/>
</dbReference>
<dbReference type="SMART" id="SM01019">
    <property type="entry name" value="B3"/>
    <property type="match status" value="1"/>
</dbReference>
<feature type="domain" description="TF-B3" evidence="6">
    <location>
        <begin position="36"/>
        <end position="108"/>
    </location>
</feature>
<dbReference type="InterPro" id="IPR015300">
    <property type="entry name" value="DNA-bd_pseudobarrel_sf"/>
</dbReference>
<reference evidence="7 8" key="1">
    <citation type="journal article" date="2014" name="Nat. Genet.">
        <title>Genome sequence of the hot pepper provides insights into the evolution of pungency in Capsicum species.</title>
        <authorList>
            <person name="Kim S."/>
            <person name="Park M."/>
            <person name="Yeom S.I."/>
            <person name="Kim Y.M."/>
            <person name="Lee J.M."/>
            <person name="Lee H.A."/>
            <person name="Seo E."/>
            <person name="Choi J."/>
            <person name="Cheong K."/>
            <person name="Kim K.T."/>
            <person name="Jung K."/>
            <person name="Lee G.W."/>
            <person name="Oh S.K."/>
            <person name="Bae C."/>
            <person name="Kim S.B."/>
            <person name="Lee H.Y."/>
            <person name="Kim S.Y."/>
            <person name="Kim M.S."/>
            <person name="Kang B.C."/>
            <person name="Jo Y.D."/>
            <person name="Yang H.B."/>
            <person name="Jeong H.J."/>
            <person name="Kang W.H."/>
            <person name="Kwon J.K."/>
            <person name="Shin C."/>
            <person name="Lim J.Y."/>
            <person name="Park J.H."/>
            <person name="Huh J.H."/>
            <person name="Kim J.S."/>
            <person name="Kim B.D."/>
            <person name="Cohen O."/>
            <person name="Paran I."/>
            <person name="Suh M.C."/>
            <person name="Lee S.B."/>
            <person name="Kim Y.K."/>
            <person name="Shin Y."/>
            <person name="Noh S.J."/>
            <person name="Park J."/>
            <person name="Seo Y.S."/>
            <person name="Kwon S.Y."/>
            <person name="Kim H.A."/>
            <person name="Park J.M."/>
            <person name="Kim H.J."/>
            <person name="Choi S.B."/>
            <person name="Bosland P.W."/>
            <person name="Reeves G."/>
            <person name="Jo S.H."/>
            <person name="Lee B.W."/>
            <person name="Cho H.T."/>
            <person name="Choi H.S."/>
            <person name="Lee M.S."/>
            <person name="Yu Y."/>
            <person name="Do Choi Y."/>
            <person name="Park B.S."/>
            <person name="van Deynze A."/>
            <person name="Ashrafi H."/>
            <person name="Hill T."/>
            <person name="Kim W.T."/>
            <person name="Pai H.S."/>
            <person name="Ahn H.K."/>
            <person name="Yeam I."/>
            <person name="Giovannoni J.J."/>
            <person name="Rose J.K."/>
            <person name="Sorensen I."/>
            <person name="Lee S.J."/>
            <person name="Kim R.W."/>
            <person name="Choi I.Y."/>
            <person name="Choi B.S."/>
            <person name="Lim J.S."/>
            <person name="Lee Y.H."/>
            <person name="Choi D."/>
        </authorList>
    </citation>
    <scope>NUCLEOTIDE SEQUENCE [LARGE SCALE GENOMIC DNA]</scope>
    <source>
        <strain evidence="8">cv. CM334</strain>
    </source>
</reference>
<keyword evidence="8" id="KW-1185">Reference proteome</keyword>
<dbReference type="SUPFAM" id="SSF101936">
    <property type="entry name" value="DNA-binding pseudobarrel domain"/>
    <property type="match status" value="1"/>
</dbReference>
<accession>A0A2G3ANH9</accession>
<dbReference type="GO" id="GO:0003677">
    <property type="term" value="F:DNA binding"/>
    <property type="evidence" value="ECO:0007669"/>
    <property type="project" value="UniProtKB-KW"/>
</dbReference>
<name>A0A2G3ANH9_CAPAN</name>
<dbReference type="CDD" id="cd10017">
    <property type="entry name" value="B3_DNA"/>
    <property type="match status" value="1"/>
</dbReference>
<evidence type="ECO:0000256" key="5">
    <source>
        <dbReference type="ARBA" id="ARBA00023242"/>
    </source>
</evidence>
<keyword evidence="2" id="KW-0805">Transcription regulation</keyword>